<dbReference type="AlphaFoldDB" id="A0AAP8IZM6"/>
<proteinExistence type="predicted"/>
<name>A0AAP8IZM6_LACRH</name>
<protein>
    <submittedName>
        <fullName evidence="2">Integrase</fullName>
    </submittedName>
</protein>
<dbReference type="InterPro" id="IPR012337">
    <property type="entry name" value="RNaseH-like_sf"/>
</dbReference>
<dbReference type="Proteomes" id="UP000234212">
    <property type="component" value="Unassembled WGS sequence"/>
</dbReference>
<dbReference type="PANTHER" id="PTHR46889:SF4">
    <property type="entry name" value="TRANSPOSASE INSO FOR INSERTION SEQUENCE ELEMENT IS911B-RELATED"/>
    <property type="match status" value="1"/>
</dbReference>
<accession>A0AAP8IZM6</accession>
<dbReference type="GO" id="GO:0003676">
    <property type="term" value="F:nucleic acid binding"/>
    <property type="evidence" value="ECO:0007669"/>
    <property type="project" value="InterPro"/>
</dbReference>
<reference evidence="2 3" key="1">
    <citation type="submission" date="2017-12" db="EMBL/GenBank/DDBJ databases">
        <title>Phylogenetic diversity of female urinary microbiome.</title>
        <authorList>
            <person name="Thomas-White K."/>
            <person name="Wolfe A.J."/>
        </authorList>
    </citation>
    <scope>NUCLEOTIDE SEQUENCE [LARGE SCALE GENOMIC DNA]</scope>
    <source>
        <strain evidence="2 3">UMB0004</strain>
    </source>
</reference>
<dbReference type="InterPro" id="IPR001584">
    <property type="entry name" value="Integrase_cat-core"/>
</dbReference>
<organism evidence="2 3">
    <name type="scientific">Lacticaseibacillus rhamnosus</name>
    <name type="common">Lactobacillus rhamnosus</name>
    <dbReference type="NCBI Taxonomy" id="47715"/>
    <lineage>
        <taxon>Bacteria</taxon>
        <taxon>Bacillati</taxon>
        <taxon>Bacillota</taxon>
        <taxon>Bacilli</taxon>
        <taxon>Lactobacillales</taxon>
        <taxon>Lactobacillaceae</taxon>
        <taxon>Lacticaseibacillus</taxon>
    </lineage>
</organism>
<evidence type="ECO:0000259" key="1">
    <source>
        <dbReference type="PROSITE" id="PS50994"/>
    </source>
</evidence>
<dbReference type="EMBL" id="PKJX01000003">
    <property type="protein sequence ID" value="PLA56990.1"/>
    <property type="molecule type" value="Genomic_DNA"/>
</dbReference>
<evidence type="ECO:0000313" key="3">
    <source>
        <dbReference type="Proteomes" id="UP000234212"/>
    </source>
</evidence>
<sequence>MGRRLVITIMHEQNLRCLIRIKKHDRVHQNEVYIQDNLLNRDFNAQAPNQKWLSDTTVLTYGLNDEYQVRLSGVLDLYGRRLIATCIGETETTDLVVATFKKAFKNNNAPHVMIHTDRGAAYTSRRFCRYIERKGAVKSMSRPATPCDNSPMERWWNDFKLRWMESHPRPQTLKQLKKLVADGVTYFNQEVRSSKREWKTPDEFFYDYKITA</sequence>
<dbReference type="GO" id="GO:0015074">
    <property type="term" value="P:DNA integration"/>
    <property type="evidence" value="ECO:0007669"/>
    <property type="project" value="InterPro"/>
</dbReference>
<dbReference type="Pfam" id="PF00665">
    <property type="entry name" value="rve"/>
    <property type="match status" value="1"/>
</dbReference>
<gene>
    <name evidence="2" type="ORF">CYJ91_07690</name>
</gene>
<dbReference type="Gene3D" id="3.30.420.10">
    <property type="entry name" value="Ribonuclease H-like superfamily/Ribonuclease H"/>
    <property type="match status" value="1"/>
</dbReference>
<dbReference type="PANTHER" id="PTHR46889">
    <property type="entry name" value="TRANSPOSASE INSF FOR INSERTION SEQUENCE IS3B-RELATED"/>
    <property type="match status" value="1"/>
</dbReference>
<dbReference type="SUPFAM" id="SSF53098">
    <property type="entry name" value="Ribonuclease H-like"/>
    <property type="match status" value="1"/>
</dbReference>
<evidence type="ECO:0000313" key="2">
    <source>
        <dbReference type="EMBL" id="PLA56990.1"/>
    </source>
</evidence>
<dbReference type="InterPro" id="IPR050900">
    <property type="entry name" value="Transposase_IS3/IS150/IS904"/>
</dbReference>
<dbReference type="PROSITE" id="PS50994">
    <property type="entry name" value="INTEGRASE"/>
    <property type="match status" value="1"/>
</dbReference>
<comment type="caution">
    <text evidence="2">The sequence shown here is derived from an EMBL/GenBank/DDBJ whole genome shotgun (WGS) entry which is preliminary data.</text>
</comment>
<dbReference type="InterPro" id="IPR036397">
    <property type="entry name" value="RNaseH_sf"/>
</dbReference>
<feature type="domain" description="Integrase catalytic" evidence="1">
    <location>
        <begin position="44"/>
        <end position="209"/>
    </location>
</feature>